<protein>
    <submittedName>
        <fullName evidence="1">Uncharacterized protein</fullName>
    </submittedName>
</protein>
<sequence length="320" mass="36648">MSIDNAIEPQSIDVNRQYPLAITERVQDWAHRVLREGYALGLEEVGMLQKQLIYDAVDEYSFYNKVTAVYQKAYKALLKCKGILRDTRIPLASTAVEQGLVKKYLDTLPEEEALTFMFNQQEMWNLLQLEKEPVKVRILLDELKKLLQQGFDGWVSSGELAPTLQWKEGPSTRRQVLKLFSALKAQGFLHPKTSSKLFLLLFISNKAPYKVVWMHRGLPSLIYLAEKLLQADLLTAPEQVLSAAKQKKALALDAVVMPWLFERISSGFAYVNLKGSLKHITHGMLIDARYRAESYNEKRSLLPPWSLKLDKIIKQVLKTN</sequence>
<dbReference type="Proteomes" id="UP001476807">
    <property type="component" value="Unassembled WGS sequence"/>
</dbReference>
<comment type="caution">
    <text evidence="1">The sequence shown here is derived from an EMBL/GenBank/DDBJ whole genome shotgun (WGS) entry which is preliminary data.</text>
</comment>
<reference evidence="1 2" key="1">
    <citation type="submission" date="2024-06" db="EMBL/GenBank/DDBJ databases">
        <title>Pontibacter populi HYL7-15.</title>
        <authorList>
            <person name="Kim M.K."/>
        </authorList>
    </citation>
    <scope>NUCLEOTIDE SEQUENCE [LARGE SCALE GENOMIC DNA]</scope>
    <source>
        <strain evidence="1 2">HYL7-15</strain>
    </source>
</reference>
<organism evidence="1 2">
    <name type="scientific">Pontibacter populi</name>
    <dbReference type="NCBI Taxonomy" id="890055"/>
    <lineage>
        <taxon>Bacteria</taxon>
        <taxon>Pseudomonadati</taxon>
        <taxon>Bacteroidota</taxon>
        <taxon>Cytophagia</taxon>
        <taxon>Cytophagales</taxon>
        <taxon>Hymenobacteraceae</taxon>
        <taxon>Pontibacter</taxon>
    </lineage>
</organism>
<keyword evidence="2" id="KW-1185">Reference proteome</keyword>
<evidence type="ECO:0000313" key="1">
    <source>
        <dbReference type="EMBL" id="MER2999182.1"/>
    </source>
</evidence>
<proteinExistence type="predicted"/>
<name>A0ABV1RYH7_9BACT</name>
<dbReference type="EMBL" id="JBEOKT010000019">
    <property type="protein sequence ID" value="MER2999182.1"/>
    <property type="molecule type" value="Genomic_DNA"/>
</dbReference>
<evidence type="ECO:0000313" key="2">
    <source>
        <dbReference type="Proteomes" id="UP001476807"/>
    </source>
</evidence>
<accession>A0ABV1RYH7</accession>
<dbReference type="RefSeq" id="WP_350413821.1">
    <property type="nucleotide sequence ID" value="NZ_JBEOKT010000019.1"/>
</dbReference>
<gene>
    <name evidence="1" type="ORF">ABS362_16645</name>
</gene>